<reference evidence="1" key="1">
    <citation type="submission" date="2014-09" db="EMBL/GenBank/DDBJ databases">
        <authorList>
            <person name="Magalhaes I.L.F."/>
            <person name="Oliveira U."/>
            <person name="Santos F.R."/>
            <person name="Vidigal T.H.D.A."/>
            <person name="Brescovit A.D."/>
            <person name="Santos A.J."/>
        </authorList>
    </citation>
    <scope>NUCLEOTIDE SEQUENCE</scope>
    <source>
        <tissue evidence="1">Shoot tissue taken approximately 20 cm above the soil surface</tissue>
    </source>
</reference>
<reference evidence="1" key="2">
    <citation type="journal article" date="2015" name="Data Brief">
        <title>Shoot transcriptome of the giant reed, Arundo donax.</title>
        <authorList>
            <person name="Barrero R.A."/>
            <person name="Guerrero F.D."/>
            <person name="Moolhuijzen P."/>
            <person name="Goolsby J.A."/>
            <person name="Tidwell J."/>
            <person name="Bellgard S.E."/>
            <person name="Bellgard M.I."/>
        </authorList>
    </citation>
    <scope>NUCLEOTIDE SEQUENCE</scope>
    <source>
        <tissue evidence="1">Shoot tissue taken approximately 20 cm above the soil surface</tissue>
    </source>
</reference>
<organism evidence="1">
    <name type="scientific">Arundo donax</name>
    <name type="common">Giant reed</name>
    <name type="synonym">Donax arundinaceus</name>
    <dbReference type="NCBI Taxonomy" id="35708"/>
    <lineage>
        <taxon>Eukaryota</taxon>
        <taxon>Viridiplantae</taxon>
        <taxon>Streptophyta</taxon>
        <taxon>Embryophyta</taxon>
        <taxon>Tracheophyta</taxon>
        <taxon>Spermatophyta</taxon>
        <taxon>Magnoliopsida</taxon>
        <taxon>Liliopsida</taxon>
        <taxon>Poales</taxon>
        <taxon>Poaceae</taxon>
        <taxon>PACMAD clade</taxon>
        <taxon>Arundinoideae</taxon>
        <taxon>Arundineae</taxon>
        <taxon>Arundo</taxon>
    </lineage>
</organism>
<name>A0A0A9T5Q0_ARUDO</name>
<sequence length="32" mass="3932">MNKFIFFMFLCILEVIIVTLRWLLWQPKSLTS</sequence>
<accession>A0A0A9T5Q0</accession>
<dbReference type="EMBL" id="GBRH01224423">
    <property type="protein sequence ID" value="JAD73472.1"/>
    <property type="molecule type" value="Transcribed_RNA"/>
</dbReference>
<protein>
    <submittedName>
        <fullName evidence="1">Uncharacterized protein</fullName>
    </submittedName>
</protein>
<proteinExistence type="predicted"/>
<evidence type="ECO:0000313" key="1">
    <source>
        <dbReference type="EMBL" id="JAD73472.1"/>
    </source>
</evidence>
<dbReference type="AlphaFoldDB" id="A0A0A9T5Q0"/>